<gene>
    <name evidence="11" type="primary">cobT</name>
    <name evidence="12" type="ORF">Gferi_15255</name>
</gene>
<proteinExistence type="inferred from homology"/>
<dbReference type="PANTHER" id="PTHR43463:SF1">
    <property type="entry name" value="NICOTINATE-NUCLEOTIDE--DIMETHYLBENZIMIDAZOLE PHOSPHORIBOSYLTRANSFERASE"/>
    <property type="match status" value="1"/>
</dbReference>
<evidence type="ECO:0000256" key="2">
    <source>
        <dbReference type="ARBA" id="ARBA00005049"/>
    </source>
</evidence>
<dbReference type="GO" id="GO:0008939">
    <property type="term" value="F:nicotinate-nucleotide-dimethylbenzimidazole phosphoribosyltransferase activity"/>
    <property type="evidence" value="ECO:0007669"/>
    <property type="project" value="UniProtKB-UniRule"/>
</dbReference>
<dbReference type="GO" id="GO:0009236">
    <property type="term" value="P:cobalamin biosynthetic process"/>
    <property type="evidence" value="ECO:0007669"/>
    <property type="project" value="UniProtKB-UniRule"/>
</dbReference>
<dbReference type="RefSeq" id="WP_069977957.1">
    <property type="nucleotide sequence ID" value="NZ_CP017269.1"/>
</dbReference>
<dbReference type="OrthoDB" id="9781491at2"/>
<keyword evidence="7 11" id="KW-0328">Glycosyltransferase</keyword>
<comment type="similarity">
    <text evidence="3 11">Belongs to the CobT family.</text>
</comment>
<dbReference type="NCBIfam" id="NF000996">
    <property type="entry name" value="PRK00105.1"/>
    <property type="match status" value="1"/>
</dbReference>
<name>A0A1D8GIQ1_9FIRM</name>
<evidence type="ECO:0000256" key="5">
    <source>
        <dbReference type="ARBA" id="ARBA00015486"/>
    </source>
</evidence>
<dbReference type="STRING" id="1424294.Gferi_15255"/>
<dbReference type="InterPro" id="IPR023195">
    <property type="entry name" value="Nict_dMeBzImd_PRibTrfase_N"/>
</dbReference>
<dbReference type="CDD" id="cd02439">
    <property type="entry name" value="DMB-PRT_CobT"/>
    <property type="match status" value="1"/>
</dbReference>
<dbReference type="HAMAP" id="MF_00230">
    <property type="entry name" value="CobT"/>
    <property type="match status" value="1"/>
</dbReference>
<evidence type="ECO:0000256" key="6">
    <source>
        <dbReference type="ARBA" id="ARBA00022573"/>
    </source>
</evidence>
<dbReference type="InterPro" id="IPR003200">
    <property type="entry name" value="Nict_dMeBzImd_PRibTrfase"/>
</dbReference>
<evidence type="ECO:0000256" key="8">
    <source>
        <dbReference type="ARBA" id="ARBA00022679"/>
    </source>
</evidence>
<dbReference type="PANTHER" id="PTHR43463">
    <property type="entry name" value="NICOTINATE-NUCLEOTIDE--DIMETHYLBENZIMIDAZOLE PHOSPHORIBOSYLTRANSFERASE"/>
    <property type="match status" value="1"/>
</dbReference>
<dbReference type="InterPro" id="IPR017846">
    <property type="entry name" value="Nict_dMeBzImd_PRibTrfase_bact"/>
</dbReference>
<dbReference type="Gene3D" id="1.10.1610.10">
    <property type="match status" value="1"/>
</dbReference>
<dbReference type="InterPro" id="IPR036087">
    <property type="entry name" value="Nict_dMeBzImd_PRibTrfase_sf"/>
</dbReference>
<evidence type="ECO:0000256" key="9">
    <source>
        <dbReference type="ARBA" id="ARBA00030686"/>
    </source>
</evidence>
<feature type="active site" description="Proton acceptor" evidence="11">
    <location>
        <position position="317"/>
    </location>
</feature>
<dbReference type="EC" id="2.4.2.21" evidence="4 11"/>
<dbReference type="KEGG" id="gfe:Gferi_15255"/>
<evidence type="ECO:0000256" key="10">
    <source>
        <dbReference type="ARBA" id="ARBA00047340"/>
    </source>
</evidence>
<protein>
    <recommendedName>
        <fullName evidence="5 11">Nicotinate-nucleotide--dimethylbenzimidazole phosphoribosyltransferase</fullName>
        <shortName evidence="11">NN:DBI PRT</shortName>
        <ecNumber evidence="4 11">2.4.2.21</ecNumber>
    </recommendedName>
    <alternativeName>
        <fullName evidence="9 11">N(1)-alpha-phosphoribosyltransferase</fullName>
    </alternativeName>
</protein>
<comment type="function">
    <text evidence="1 11">Catalyzes the synthesis of alpha-ribazole-5'-phosphate from nicotinate mononucleotide (NAMN) and 5,6-dimethylbenzimidazole (DMB).</text>
</comment>
<evidence type="ECO:0000256" key="7">
    <source>
        <dbReference type="ARBA" id="ARBA00022676"/>
    </source>
</evidence>
<keyword evidence="6 11" id="KW-0169">Cobalamin biosynthesis</keyword>
<keyword evidence="8 11" id="KW-0808">Transferase</keyword>
<dbReference type="Pfam" id="PF02277">
    <property type="entry name" value="DBI_PRT"/>
    <property type="match status" value="1"/>
</dbReference>
<dbReference type="SUPFAM" id="SSF52733">
    <property type="entry name" value="Nicotinate mononucleotide:5,6-dimethylbenzimidazole phosphoribosyltransferase (CobT)"/>
    <property type="match status" value="1"/>
</dbReference>
<dbReference type="UniPathway" id="UPA00061">
    <property type="reaction ID" value="UER00516"/>
</dbReference>
<evidence type="ECO:0000256" key="11">
    <source>
        <dbReference type="HAMAP-Rule" id="MF_00230"/>
    </source>
</evidence>
<dbReference type="Gene3D" id="3.40.50.10210">
    <property type="match status" value="1"/>
</dbReference>
<accession>A0A1D8GIQ1</accession>
<sequence length="349" mass="36490">MEKLNQTLEKIQGLNQQAMEEARNRIDHLIKPQKSLGKLEDIAVQLSGITGKLHPKLDSKAIIVMAADNGVCEEGISAAPQAVTKLMTGYIANGVSGVCALAAQARAQVITVDIGVAGDLEDSKILHKKIRHGTGNIAKGPAMSREEAIKAIEVGIEIAEQEIKNGRNLLGTGEMGIGNTTPSTAILAVMSGTDPEEITGVGANLPKQQLDNKIAVIHRAIEINKPDKNDGIDVLAKIGGLDIAGMAGVMLAGAANRVPVVVDGYISTAAAIIAVAIEPKVRDYLICSHASEEKGAAKASAFMSFEPMLNLDMRLGEGTGAALAFNIIEAAAFMSEKMITFQEAGIGVV</sequence>
<evidence type="ECO:0000313" key="12">
    <source>
        <dbReference type="EMBL" id="AOT70796.1"/>
    </source>
</evidence>
<dbReference type="NCBIfam" id="TIGR03160">
    <property type="entry name" value="cobT_DBIPRT"/>
    <property type="match status" value="1"/>
</dbReference>
<evidence type="ECO:0000256" key="4">
    <source>
        <dbReference type="ARBA" id="ARBA00011991"/>
    </source>
</evidence>
<dbReference type="FunFam" id="3.40.50.10210:FF:000001">
    <property type="entry name" value="Nicotinate-nucleotide--dimethylbenzimidazole phosphoribosyltransferase"/>
    <property type="match status" value="1"/>
</dbReference>
<organism evidence="12 13">
    <name type="scientific">Geosporobacter ferrireducens</name>
    <dbReference type="NCBI Taxonomy" id="1424294"/>
    <lineage>
        <taxon>Bacteria</taxon>
        <taxon>Bacillati</taxon>
        <taxon>Bacillota</taxon>
        <taxon>Clostridia</taxon>
        <taxon>Peptostreptococcales</taxon>
        <taxon>Thermotaleaceae</taxon>
        <taxon>Geosporobacter</taxon>
    </lineage>
</organism>
<comment type="catalytic activity">
    <reaction evidence="10 11">
        <text>5,6-dimethylbenzimidazole + nicotinate beta-D-ribonucleotide = alpha-ribazole 5'-phosphate + nicotinate + H(+)</text>
        <dbReference type="Rhea" id="RHEA:11196"/>
        <dbReference type="ChEBI" id="CHEBI:15378"/>
        <dbReference type="ChEBI" id="CHEBI:15890"/>
        <dbReference type="ChEBI" id="CHEBI:32544"/>
        <dbReference type="ChEBI" id="CHEBI:57502"/>
        <dbReference type="ChEBI" id="CHEBI:57918"/>
        <dbReference type="EC" id="2.4.2.21"/>
    </reaction>
</comment>
<dbReference type="AlphaFoldDB" id="A0A1D8GIQ1"/>
<dbReference type="Proteomes" id="UP000095743">
    <property type="component" value="Chromosome"/>
</dbReference>
<keyword evidence="13" id="KW-1185">Reference proteome</keyword>
<evidence type="ECO:0000256" key="1">
    <source>
        <dbReference type="ARBA" id="ARBA00002197"/>
    </source>
</evidence>
<evidence type="ECO:0000313" key="13">
    <source>
        <dbReference type="Proteomes" id="UP000095743"/>
    </source>
</evidence>
<evidence type="ECO:0000256" key="3">
    <source>
        <dbReference type="ARBA" id="ARBA00007110"/>
    </source>
</evidence>
<dbReference type="EMBL" id="CP017269">
    <property type="protein sequence ID" value="AOT70796.1"/>
    <property type="molecule type" value="Genomic_DNA"/>
</dbReference>
<reference evidence="12 13" key="1">
    <citation type="submission" date="2016-09" db="EMBL/GenBank/DDBJ databases">
        <title>Genomic analysis reveals versatility of anaerobic energy metabolism of Geosporobacter ferrireducens IRF9 of phylum Firmicutes.</title>
        <authorList>
            <person name="Kim S.-J."/>
        </authorList>
    </citation>
    <scope>NUCLEOTIDE SEQUENCE [LARGE SCALE GENOMIC DNA]</scope>
    <source>
        <strain evidence="12 13">IRF9</strain>
    </source>
</reference>
<comment type="pathway">
    <text evidence="2 11">Nucleoside biosynthesis; alpha-ribazole biosynthesis; alpha-ribazole from 5,6-dimethylbenzimidazole: step 1/2.</text>
</comment>